<keyword evidence="1" id="KW-0472">Membrane</keyword>
<dbReference type="EMBL" id="CP021416">
    <property type="protein sequence ID" value="ARU47450.1"/>
    <property type="molecule type" value="Genomic_DNA"/>
</dbReference>
<dbReference type="RefSeq" id="WP_087437545.1">
    <property type="nucleotide sequence ID" value="NZ_CP021416.1"/>
</dbReference>
<keyword evidence="1" id="KW-1133">Transmembrane helix</keyword>
<sequence>MRLHGSFGLFFIITLKLFGAHAFLLQPSIEQGESVTLVISAKGESIKFPAIDQIDGFTVVSHQNRQSIELNNGVVTKQLDHYVTFYPDRNVTIPVYEVIVDGKKELTEPLQLPFVQKVATSARKEPFSFEMKVSNITPMRHEGVKLSFIFKRNQNENLVDMRFLKPTLEGFWVKEVGKDNPHVDGDNVVHTVQYMIYPQKSGEQHIVPAKIEVARQVTSREMFANQIQWKSISSNDLTLHVKPLEGADLLGEFAINLQNDKEEIAPNEAVNVVVKITGEGNFDDIEPFTLNLPNATVFTDTPKVTTWMEGEKLKGEFVQKFAINAQESFEIAPLELRFYHPLKQHIESVVTDAKTIKVLGETLLSKSEKGVAEEEKIHREMPIKWQFDLRSFAFGLGGATLVILMAGVLYRFKKIKIIPRRMQQRDVLQKLLKYQGQNETVDCWIEKLEANLYRGGKHPINRKAIDTLLEDLV</sequence>
<dbReference type="PANTHER" id="PTHR40940:SF2">
    <property type="entry name" value="BATD"/>
    <property type="match status" value="1"/>
</dbReference>
<feature type="transmembrane region" description="Helical" evidence="1">
    <location>
        <begin position="392"/>
        <end position="412"/>
    </location>
</feature>
<evidence type="ECO:0008006" key="4">
    <source>
        <dbReference type="Google" id="ProtNLM"/>
    </source>
</evidence>
<organism evidence="2 3">
    <name type="scientific">Sulfurospirillum diekertiae</name>
    <dbReference type="NCBI Taxonomy" id="1854492"/>
    <lineage>
        <taxon>Bacteria</taxon>
        <taxon>Pseudomonadati</taxon>
        <taxon>Campylobacterota</taxon>
        <taxon>Epsilonproteobacteria</taxon>
        <taxon>Campylobacterales</taxon>
        <taxon>Sulfurospirillaceae</taxon>
        <taxon>Sulfurospirillum</taxon>
    </lineage>
</organism>
<evidence type="ECO:0000256" key="1">
    <source>
        <dbReference type="SAM" id="Phobius"/>
    </source>
</evidence>
<dbReference type="InterPro" id="IPR025738">
    <property type="entry name" value="BatD"/>
</dbReference>
<protein>
    <recommendedName>
        <fullName evidence="4">BatD</fullName>
    </recommendedName>
</protein>
<keyword evidence="3" id="KW-1185">Reference proteome</keyword>
<gene>
    <name evidence="2" type="ORF">Sdiek1_0267</name>
</gene>
<proteinExistence type="predicted"/>
<keyword evidence="1" id="KW-0812">Transmembrane</keyword>
<evidence type="ECO:0000313" key="3">
    <source>
        <dbReference type="Proteomes" id="UP000196005"/>
    </source>
</evidence>
<accession>A0A1Y0HHL1</accession>
<dbReference type="Proteomes" id="UP000196005">
    <property type="component" value="Chromosome"/>
</dbReference>
<dbReference type="Pfam" id="PF13584">
    <property type="entry name" value="BatD"/>
    <property type="match status" value="1"/>
</dbReference>
<reference evidence="3" key="1">
    <citation type="submission" date="2017-05" db="EMBL/GenBank/DDBJ databases">
        <title>Dechlorination kinetics govern the competition between two new strains of the genus Sulfurospirillum.</title>
        <authorList>
            <person name="Buttet G.F."/>
            <person name="Murray A.M."/>
            <person name="Goris T."/>
            <person name="Burion M."/>
            <person name="Lin B."/>
            <person name="Rolle M."/>
            <person name="Maillard J."/>
        </authorList>
    </citation>
    <scope>NUCLEOTIDE SEQUENCE [LARGE SCALE GENOMIC DNA]</scope>
    <source>
        <strain evidence="3">SL2-1</strain>
    </source>
</reference>
<dbReference type="AlphaFoldDB" id="A0A1Y0HHL1"/>
<dbReference type="OrthoDB" id="5372079at2"/>
<dbReference type="PANTHER" id="PTHR40940">
    <property type="entry name" value="PROTEIN BATD-RELATED"/>
    <property type="match status" value="1"/>
</dbReference>
<dbReference type="KEGG" id="suls:Sdiek1_0267"/>
<name>A0A1Y0HHL1_9BACT</name>
<evidence type="ECO:0000313" key="2">
    <source>
        <dbReference type="EMBL" id="ARU47450.1"/>
    </source>
</evidence>